<dbReference type="AlphaFoldDB" id="A0A7W9W8L2"/>
<gene>
    <name evidence="2" type="ORF">HNQ39_003517</name>
</gene>
<evidence type="ECO:0000313" key="2">
    <source>
        <dbReference type="EMBL" id="MBB6051707.1"/>
    </source>
</evidence>
<reference evidence="2 3" key="1">
    <citation type="submission" date="2020-08" db="EMBL/GenBank/DDBJ databases">
        <title>Genomic Encyclopedia of Type Strains, Phase IV (KMG-IV): sequencing the most valuable type-strain genomes for metagenomic binning, comparative biology and taxonomic classification.</title>
        <authorList>
            <person name="Goeker M."/>
        </authorList>
    </citation>
    <scope>NUCLEOTIDE SEQUENCE [LARGE SCALE GENOMIC DNA]</scope>
    <source>
        <strain evidence="2 3">DSM 23562</strain>
    </source>
</reference>
<accession>A0A7W9W8L2</accession>
<dbReference type="RefSeq" id="WP_184199230.1">
    <property type="nucleotide sequence ID" value="NZ_JACHGW010000003.1"/>
</dbReference>
<comment type="caution">
    <text evidence="2">The sequence shown here is derived from an EMBL/GenBank/DDBJ whole genome shotgun (WGS) entry which is preliminary data.</text>
</comment>
<feature type="region of interest" description="Disordered" evidence="1">
    <location>
        <begin position="484"/>
        <end position="504"/>
    </location>
</feature>
<dbReference type="Proteomes" id="UP000520814">
    <property type="component" value="Unassembled WGS sequence"/>
</dbReference>
<evidence type="ECO:0000256" key="1">
    <source>
        <dbReference type="SAM" id="MobiDB-lite"/>
    </source>
</evidence>
<name>A0A7W9W8L2_ARMRO</name>
<keyword evidence="3" id="KW-1185">Reference proteome</keyword>
<organism evidence="2 3">
    <name type="scientific">Armatimonas rosea</name>
    <dbReference type="NCBI Taxonomy" id="685828"/>
    <lineage>
        <taxon>Bacteria</taxon>
        <taxon>Bacillati</taxon>
        <taxon>Armatimonadota</taxon>
        <taxon>Armatimonadia</taxon>
        <taxon>Armatimonadales</taxon>
        <taxon>Armatimonadaceae</taxon>
        <taxon>Armatimonas</taxon>
    </lineage>
</organism>
<dbReference type="Gene3D" id="3.20.20.80">
    <property type="entry name" value="Glycosidases"/>
    <property type="match status" value="1"/>
</dbReference>
<protein>
    <submittedName>
        <fullName evidence="2">NAD(P)-dependent dehydrogenase (Short-subunit alcohol dehydrogenase family)</fullName>
    </submittedName>
</protein>
<dbReference type="EMBL" id="JACHGW010000003">
    <property type="protein sequence ID" value="MBB6051707.1"/>
    <property type="molecule type" value="Genomic_DNA"/>
</dbReference>
<evidence type="ECO:0000313" key="3">
    <source>
        <dbReference type="Proteomes" id="UP000520814"/>
    </source>
</evidence>
<sequence>MKRRELLLGTLGFALPLASDAEAQTQPPRPSPEELAQRKADVALLNRPLRTALQTLPEAQLPQNGLWLIVNDDAPPAQITRLQQEQWRSQNVDYAKLRAAMDLTSLEGITKSYGRVRRRFGRIIALVPETMTVLHADPKLGDSVPLGELVSEDPLGALMATLSDSQFDALLAKGLTFGQLTPDQASLLTKALPNPLRAAPSDIKPGVLDYRIFQQGFPADQRKALQERAETQTLLYQSKLKTFSEREIRSGLRLRLYQSPSFSFDVPGKDGYGFGLNLESGEWQGEKWALQNGGQKDYGKQQEGLQSIERYLKSESPNQLKPSELSWELPALMRAISLGSVKTVGDIVKQAAAISRLELFCDPRFAAQSVLLLGEASLEVPLSELLKALTLSLCGTWRRLGPGFMLTHHTQGRAQIHAVQSQIVKRWRERAKGIGKSNATRLLKRDWLKTVGAPPGDPHALPDELRGRTRVPLSELPKALQAKVRAALERDSQPPQDPESDSDHYISVGKVLSALNDATPMSIDPRFQLTIELPETGPMALGQTRYPDSARELNSAPNAPIPAVEPIPIPESLRGVLAAAATPEAAKALVERVAALGFNTLFLAADAHGAPYFQRGEHTAPLAAALAAGKARGVAVWATVDVFCWRRDRLSPAPKPLPEDIREDRGLFGETNSEGVAAELSRRASDIPEVREFFKRRFGSDAYVSPFDPGVGKALTALTTELAKLPGLAGILFQRAGVPGYLDMDYYPGIDDLEFGFLPEVRLARARAGKPDPIDEVLIGHSGIYYSVGQNTTSLPLTVFGFDTPHASEEKDWQAFRVKTAKAVLSDIFQAARRAAPELPLLMRERKFGFNIEPWTDATKPHEMLNTDSSADELGQKASEKTVVVATVSPGARKDWRQLRDEIQSYRTQFGRGKSRSLILDLLSEDPSGDSLEVLNKISPYLTTKRP</sequence>
<proteinExistence type="predicted"/>